<evidence type="ECO:0000313" key="2">
    <source>
        <dbReference type="Proteomes" id="UP000324222"/>
    </source>
</evidence>
<dbReference type="Proteomes" id="UP000324222">
    <property type="component" value="Unassembled WGS sequence"/>
</dbReference>
<proteinExistence type="predicted"/>
<evidence type="ECO:0000313" key="1">
    <source>
        <dbReference type="EMBL" id="MPC77970.1"/>
    </source>
</evidence>
<accession>A0A5B7HZV9</accession>
<keyword evidence="2" id="KW-1185">Reference proteome</keyword>
<gene>
    <name evidence="1" type="ORF">E2C01_072440</name>
</gene>
<reference evidence="1 2" key="1">
    <citation type="submission" date="2019-05" db="EMBL/GenBank/DDBJ databases">
        <title>Another draft genome of Portunus trituberculatus and its Hox gene families provides insights of decapod evolution.</title>
        <authorList>
            <person name="Jeong J.-H."/>
            <person name="Song I."/>
            <person name="Kim S."/>
            <person name="Choi T."/>
            <person name="Kim D."/>
            <person name="Ryu S."/>
            <person name="Kim W."/>
        </authorList>
    </citation>
    <scope>NUCLEOTIDE SEQUENCE [LARGE SCALE GENOMIC DNA]</scope>
    <source>
        <tissue evidence="1">Muscle</tissue>
    </source>
</reference>
<sequence length="126" mass="14303">MNHLITCVCACICRTFHKSLQEHIGSNLEDLPGSSSGGPSRHYLTFPQPPYIQGGDRGSSRHGGASLQCLFLHLAAQITCKEIHFRLQQRAQRLQLHPNTFQLLHTESCTNQHTHLIPYHWAYITF</sequence>
<protein>
    <submittedName>
        <fullName evidence="1">Uncharacterized protein</fullName>
    </submittedName>
</protein>
<dbReference type="AlphaFoldDB" id="A0A5B7HZV9"/>
<organism evidence="1 2">
    <name type="scientific">Portunus trituberculatus</name>
    <name type="common">Swimming crab</name>
    <name type="synonym">Neptunus trituberculatus</name>
    <dbReference type="NCBI Taxonomy" id="210409"/>
    <lineage>
        <taxon>Eukaryota</taxon>
        <taxon>Metazoa</taxon>
        <taxon>Ecdysozoa</taxon>
        <taxon>Arthropoda</taxon>
        <taxon>Crustacea</taxon>
        <taxon>Multicrustacea</taxon>
        <taxon>Malacostraca</taxon>
        <taxon>Eumalacostraca</taxon>
        <taxon>Eucarida</taxon>
        <taxon>Decapoda</taxon>
        <taxon>Pleocyemata</taxon>
        <taxon>Brachyura</taxon>
        <taxon>Eubrachyura</taxon>
        <taxon>Portunoidea</taxon>
        <taxon>Portunidae</taxon>
        <taxon>Portuninae</taxon>
        <taxon>Portunus</taxon>
    </lineage>
</organism>
<dbReference type="EMBL" id="VSRR010047221">
    <property type="protein sequence ID" value="MPC77970.1"/>
    <property type="molecule type" value="Genomic_DNA"/>
</dbReference>
<name>A0A5B7HZV9_PORTR</name>
<comment type="caution">
    <text evidence="1">The sequence shown here is derived from an EMBL/GenBank/DDBJ whole genome shotgun (WGS) entry which is preliminary data.</text>
</comment>